<reference evidence="1" key="1">
    <citation type="submission" date="2014-09" db="EMBL/GenBank/DDBJ databases">
        <authorList>
            <person name="Magalhaes I.L.F."/>
            <person name="Oliveira U."/>
            <person name="Santos F.R."/>
            <person name="Vidigal T.H.D.A."/>
            <person name="Brescovit A.D."/>
            <person name="Santos A.J."/>
        </authorList>
    </citation>
    <scope>NUCLEOTIDE SEQUENCE</scope>
    <source>
        <tissue evidence="1">Shoot tissue taken approximately 20 cm above the soil surface</tissue>
    </source>
</reference>
<sequence>MFQKKTSTKMLCNTHLADIVIFFI</sequence>
<proteinExistence type="predicted"/>
<protein>
    <submittedName>
        <fullName evidence="1">Uncharacterized protein</fullName>
    </submittedName>
</protein>
<reference evidence="1" key="2">
    <citation type="journal article" date="2015" name="Data Brief">
        <title>Shoot transcriptome of the giant reed, Arundo donax.</title>
        <authorList>
            <person name="Barrero R.A."/>
            <person name="Guerrero F.D."/>
            <person name="Moolhuijzen P."/>
            <person name="Goolsby J.A."/>
            <person name="Tidwell J."/>
            <person name="Bellgard S.E."/>
            <person name="Bellgard M.I."/>
        </authorList>
    </citation>
    <scope>NUCLEOTIDE SEQUENCE</scope>
    <source>
        <tissue evidence="1">Shoot tissue taken approximately 20 cm above the soil surface</tissue>
    </source>
</reference>
<dbReference type="AlphaFoldDB" id="A0A0A9BWA8"/>
<name>A0A0A9BWA8_ARUDO</name>
<organism evidence="1">
    <name type="scientific">Arundo donax</name>
    <name type="common">Giant reed</name>
    <name type="synonym">Donax arundinaceus</name>
    <dbReference type="NCBI Taxonomy" id="35708"/>
    <lineage>
        <taxon>Eukaryota</taxon>
        <taxon>Viridiplantae</taxon>
        <taxon>Streptophyta</taxon>
        <taxon>Embryophyta</taxon>
        <taxon>Tracheophyta</taxon>
        <taxon>Spermatophyta</taxon>
        <taxon>Magnoliopsida</taxon>
        <taxon>Liliopsida</taxon>
        <taxon>Poales</taxon>
        <taxon>Poaceae</taxon>
        <taxon>PACMAD clade</taxon>
        <taxon>Arundinoideae</taxon>
        <taxon>Arundineae</taxon>
        <taxon>Arundo</taxon>
    </lineage>
</organism>
<accession>A0A0A9BWA8</accession>
<evidence type="ECO:0000313" key="1">
    <source>
        <dbReference type="EMBL" id="JAD67571.1"/>
    </source>
</evidence>
<dbReference type="EMBL" id="GBRH01230324">
    <property type="protein sequence ID" value="JAD67571.1"/>
    <property type="molecule type" value="Transcribed_RNA"/>
</dbReference>